<feature type="transmembrane region" description="Helical" evidence="2">
    <location>
        <begin position="403"/>
        <end position="426"/>
    </location>
</feature>
<dbReference type="Proteomes" id="UP000078343">
    <property type="component" value="Unassembled WGS sequence"/>
</dbReference>
<dbReference type="InterPro" id="IPR056336">
    <property type="entry name" value="YVC1_C"/>
</dbReference>
<feature type="region of interest" description="Disordered" evidence="1">
    <location>
        <begin position="205"/>
        <end position="229"/>
    </location>
</feature>
<sequence length="727" mass="80897">MRPRGLRFNLKTYTDASMASIEPQTPRSSKFQPWDKDDVPIIDSRESFSDVVFKLSSYIAKAIDAAYTYEQLRTTSAGHPLKPLIAYLSEDCHHPAVVAALLAARYLFHNADADADSGLNESRALACELVAWQFLTFLSEKELIDYLLYELPQDPDDNTRRSSSGSADNTNGTRSSRQHGEEDHADETSPLMHARFAEHGAILRPPKRGSFDHMPGAGTSSTFPGDEDAASQRANLDESMAGMNALEIAAIADAKKFLSQNSVQKIVEDIWNGDVIFWESLSVHAVKKPRVYNKRVADPFTRLRVPKYQKAFQISFFLAFLALYYAVLVERDPSHITPTETVLYIWIAAFAYDELGEIKDAGLMFYQTDFWSLWDIAIIGVSAAFAITRIIGLIRDSDYIIDVAFDILSMVALFLVPRIFSVMSLNPYFGSLIPVLKEMTKAFCKFLPVIVVLYLGFLTTFTMLARDRMSLNEMSWMLIKVFFGSSYLGFDMAVKISPLFGYTLMYAHAATSIAPPADSSLGTALSSLIFVCLTNILLITSLVSLVSNSLTEVMAHAREEYLFQYSIYVLESSTSRRLTYFMPPLNLFPLIVLRPLRLILPSEEVRRIRIFVLKATHVPFVALIWAYENSRTLISGAHPTVSRAPHFTSRPLSAGRLSLEGARDFVKSPSTRRALNESSLTITPDVAASTTKSALSAADSAQLIALVQKLSEQVDGLAAMVAGQQKD</sequence>
<dbReference type="PANTHER" id="PTHR35859:SF5">
    <property type="entry name" value="ION TRANSPORT DOMAIN-CONTAINING PROTEIN"/>
    <property type="match status" value="1"/>
</dbReference>
<feature type="transmembrane region" description="Helical" evidence="2">
    <location>
        <begin position="524"/>
        <end position="546"/>
    </location>
</feature>
<dbReference type="OrthoDB" id="310870at2759"/>
<name>A0A178ZC14_9EURO</name>
<reference evidence="4 5" key="1">
    <citation type="submission" date="2016-04" db="EMBL/GenBank/DDBJ databases">
        <title>Draft genome of Fonsecaea erecta CBS 125763.</title>
        <authorList>
            <person name="Weiss V.A."/>
            <person name="Vicente V.A."/>
            <person name="Raittz R.T."/>
            <person name="Moreno L.F."/>
            <person name="De Souza E.M."/>
            <person name="Pedrosa F.O."/>
            <person name="Steffens M.B."/>
            <person name="Faoro H."/>
            <person name="Tadra-Sfeir M.Z."/>
            <person name="Najafzadeh M.J."/>
            <person name="Felipe M.S."/>
            <person name="Teixeira M."/>
            <person name="Sun J."/>
            <person name="Xi L."/>
            <person name="Gomes R."/>
            <person name="De Azevedo C.M."/>
            <person name="Salgado C.G."/>
            <person name="Da Silva M.B."/>
            <person name="Nascimento M.F."/>
            <person name="Queiroz-Telles F."/>
            <person name="Attili D.S."/>
            <person name="Gorbushina A."/>
        </authorList>
    </citation>
    <scope>NUCLEOTIDE SEQUENCE [LARGE SCALE GENOMIC DNA]</scope>
    <source>
        <strain evidence="4 5">CBS 125763</strain>
    </source>
</reference>
<keyword evidence="2" id="KW-1133">Transmembrane helix</keyword>
<dbReference type="STRING" id="1367422.A0A178ZC14"/>
<accession>A0A178ZC14</accession>
<comment type="caution">
    <text evidence="4">The sequence shown here is derived from an EMBL/GenBank/DDBJ whole genome shotgun (WGS) entry which is preliminary data.</text>
</comment>
<protein>
    <recommendedName>
        <fullName evidence="3">Calcium channel YVC1-like C-terminal transmembrane domain-containing protein</fullName>
    </recommendedName>
</protein>
<dbReference type="InterPro" id="IPR052971">
    <property type="entry name" value="TRP_calcium_channel"/>
</dbReference>
<feature type="domain" description="Calcium channel YVC1-like C-terminal transmembrane" evidence="3">
    <location>
        <begin position="317"/>
        <end position="630"/>
    </location>
</feature>
<dbReference type="GeneID" id="30012215"/>
<organism evidence="4 5">
    <name type="scientific">Fonsecaea erecta</name>
    <dbReference type="NCBI Taxonomy" id="1367422"/>
    <lineage>
        <taxon>Eukaryota</taxon>
        <taxon>Fungi</taxon>
        <taxon>Dikarya</taxon>
        <taxon>Ascomycota</taxon>
        <taxon>Pezizomycotina</taxon>
        <taxon>Eurotiomycetes</taxon>
        <taxon>Chaetothyriomycetidae</taxon>
        <taxon>Chaetothyriales</taxon>
        <taxon>Herpotrichiellaceae</taxon>
        <taxon>Fonsecaea</taxon>
    </lineage>
</organism>
<feature type="region of interest" description="Disordered" evidence="1">
    <location>
        <begin position="154"/>
        <end position="187"/>
    </location>
</feature>
<gene>
    <name evidence="4" type="ORF">AYL99_08047</name>
</gene>
<feature type="transmembrane region" description="Helical" evidence="2">
    <location>
        <begin position="311"/>
        <end position="328"/>
    </location>
</feature>
<dbReference type="PANTHER" id="PTHR35859">
    <property type="entry name" value="NONSELECTIVE CATION CHANNEL PROTEIN"/>
    <property type="match status" value="1"/>
</dbReference>
<dbReference type="Pfam" id="PF23317">
    <property type="entry name" value="YVC1_C"/>
    <property type="match status" value="1"/>
</dbReference>
<evidence type="ECO:0000313" key="5">
    <source>
        <dbReference type="Proteomes" id="UP000078343"/>
    </source>
</evidence>
<keyword evidence="2" id="KW-0812">Transmembrane</keyword>
<feature type="transmembrane region" description="Helical" evidence="2">
    <location>
        <begin position="371"/>
        <end position="391"/>
    </location>
</feature>
<proteinExistence type="predicted"/>
<dbReference type="EMBL" id="LVYI01000007">
    <property type="protein sequence ID" value="OAP57309.1"/>
    <property type="molecule type" value="Genomic_DNA"/>
</dbReference>
<evidence type="ECO:0000256" key="2">
    <source>
        <dbReference type="SAM" id="Phobius"/>
    </source>
</evidence>
<dbReference type="AlphaFoldDB" id="A0A178ZC14"/>
<evidence type="ECO:0000256" key="1">
    <source>
        <dbReference type="SAM" id="MobiDB-lite"/>
    </source>
</evidence>
<dbReference type="RefSeq" id="XP_018690676.1">
    <property type="nucleotide sequence ID" value="XM_018839555.1"/>
</dbReference>
<keyword evidence="5" id="KW-1185">Reference proteome</keyword>
<evidence type="ECO:0000259" key="3">
    <source>
        <dbReference type="Pfam" id="PF23317"/>
    </source>
</evidence>
<keyword evidence="2" id="KW-0472">Membrane</keyword>
<feature type="compositionally biased region" description="Polar residues" evidence="1">
    <location>
        <begin position="161"/>
        <end position="175"/>
    </location>
</feature>
<evidence type="ECO:0000313" key="4">
    <source>
        <dbReference type="EMBL" id="OAP57309.1"/>
    </source>
</evidence>
<feature type="transmembrane region" description="Helical" evidence="2">
    <location>
        <begin position="446"/>
        <end position="465"/>
    </location>
</feature>